<dbReference type="InterPro" id="IPR012336">
    <property type="entry name" value="Thioredoxin-like_fold"/>
</dbReference>
<keyword evidence="6" id="KW-1015">Disulfide bond</keyword>
<keyword evidence="9" id="KW-0413">Isomerase</keyword>
<feature type="domain" description="Thioredoxin-like fold" evidence="8">
    <location>
        <begin position="61"/>
        <end position="220"/>
    </location>
</feature>
<dbReference type="GO" id="GO:0016853">
    <property type="term" value="F:isomerase activity"/>
    <property type="evidence" value="ECO:0007669"/>
    <property type="project" value="UniProtKB-KW"/>
</dbReference>
<comment type="similarity">
    <text evidence="2">Belongs to the glutaredoxin family.</text>
</comment>
<keyword evidence="5" id="KW-0560">Oxidoreductase</keyword>
<comment type="similarity">
    <text evidence="1">Belongs to the thioredoxin family. DsbA subfamily.</text>
</comment>
<dbReference type="PANTHER" id="PTHR13887:SF14">
    <property type="entry name" value="DISULFIDE BOND FORMATION PROTEIN D"/>
    <property type="match status" value="1"/>
</dbReference>
<dbReference type="Pfam" id="PF13462">
    <property type="entry name" value="Thioredoxin_4"/>
    <property type="match status" value="1"/>
</dbReference>
<evidence type="ECO:0000256" key="6">
    <source>
        <dbReference type="ARBA" id="ARBA00023157"/>
    </source>
</evidence>
<reference evidence="9 10" key="1">
    <citation type="submission" date="2016-10" db="EMBL/GenBank/DDBJ databases">
        <authorList>
            <person name="de Groot N.N."/>
        </authorList>
    </citation>
    <scope>NUCLEOTIDE SEQUENCE [LARGE SCALE GENOMIC DNA]</scope>
    <source>
        <strain evidence="9 10">CGMCC 1.10457</strain>
    </source>
</reference>
<dbReference type="STRING" id="767519.SAMN05216559_3711"/>
<dbReference type="GO" id="GO:0016491">
    <property type="term" value="F:oxidoreductase activity"/>
    <property type="evidence" value="ECO:0007669"/>
    <property type="project" value="UniProtKB-KW"/>
</dbReference>
<dbReference type="RefSeq" id="WP_089818489.1">
    <property type="nucleotide sequence ID" value="NZ_FOZK01000004.1"/>
</dbReference>
<evidence type="ECO:0000313" key="10">
    <source>
        <dbReference type="Proteomes" id="UP000199062"/>
    </source>
</evidence>
<dbReference type="OrthoDB" id="15256at2157"/>
<dbReference type="SUPFAM" id="SSF52833">
    <property type="entry name" value="Thioredoxin-like"/>
    <property type="match status" value="1"/>
</dbReference>
<dbReference type="InterPro" id="IPR036249">
    <property type="entry name" value="Thioredoxin-like_sf"/>
</dbReference>
<dbReference type="PANTHER" id="PTHR13887">
    <property type="entry name" value="GLUTATHIONE S-TRANSFERASE KAPPA"/>
    <property type="match status" value="1"/>
</dbReference>
<keyword evidence="3" id="KW-0732">Signal</keyword>
<protein>
    <submittedName>
        <fullName evidence="9">Protein-disulfide isomerase</fullName>
    </submittedName>
</protein>
<evidence type="ECO:0000259" key="8">
    <source>
        <dbReference type="Pfam" id="PF13462"/>
    </source>
</evidence>
<name>A0A1I6M3V3_9EURY</name>
<evidence type="ECO:0000256" key="5">
    <source>
        <dbReference type="ARBA" id="ARBA00023002"/>
    </source>
</evidence>
<dbReference type="Gene3D" id="3.40.30.10">
    <property type="entry name" value="Glutaredoxin"/>
    <property type="match status" value="1"/>
</dbReference>
<sequence length="245" mass="26912">MDEGGNITRRRALLAGGGTLLFGGGVAYAASRSGSNEQAYVPSNFHTSEETTGFGVELAGRPIVGEPDAPVDVYYWTDYLCPFCKEFETETLPEIGTDYVETGDVRVVFLSYPNIGEYSLPAAVWSRCVWDKVADSEPAAYWHWHESAFDAQSESGHDWADEETFARITEETENVDRSAVENCRENRGDAVRESIDADLETGRSAGLQGTPGFVLYNREADVAGKMVGAHPYENFANAIEKIRDA</sequence>
<keyword evidence="7" id="KW-0676">Redox-active center</keyword>
<keyword evidence="10" id="KW-1185">Reference proteome</keyword>
<evidence type="ECO:0000256" key="3">
    <source>
        <dbReference type="ARBA" id="ARBA00022729"/>
    </source>
</evidence>
<evidence type="ECO:0000256" key="7">
    <source>
        <dbReference type="ARBA" id="ARBA00023284"/>
    </source>
</evidence>
<keyword evidence="4" id="KW-0813">Transport</keyword>
<evidence type="ECO:0000313" key="9">
    <source>
        <dbReference type="EMBL" id="SFS10349.1"/>
    </source>
</evidence>
<evidence type="ECO:0000256" key="4">
    <source>
        <dbReference type="ARBA" id="ARBA00022982"/>
    </source>
</evidence>
<gene>
    <name evidence="9" type="ORF">SAMN05216559_3711</name>
</gene>
<organism evidence="9 10">
    <name type="scientific">Halomicrobium zhouii</name>
    <dbReference type="NCBI Taxonomy" id="767519"/>
    <lineage>
        <taxon>Archaea</taxon>
        <taxon>Methanobacteriati</taxon>
        <taxon>Methanobacteriota</taxon>
        <taxon>Stenosarchaea group</taxon>
        <taxon>Halobacteria</taxon>
        <taxon>Halobacteriales</taxon>
        <taxon>Haloarculaceae</taxon>
        <taxon>Halomicrobium</taxon>
    </lineage>
</organism>
<evidence type="ECO:0000256" key="1">
    <source>
        <dbReference type="ARBA" id="ARBA00005791"/>
    </source>
</evidence>
<dbReference type="Proteomes" id="UP000199062">
    <property type="component" value="Unassembled WGS sequence"/>
</dbReference>
<dbReference type="AlphaFoldDB" id="A0A1I6M3V3"/>
<proteinExistence type="inferred from homology"/>
<evidence type="ECO:0000256" key="2">
    <source>
        <dbReference type="ARBA" id="ARBA00007787"/>
    </source>
</evidence>
<keyword evidence="4" id="KW-0249">Electron transport</keyword>
<accession>A0A1I6M3V3</accession>
<dbReference type="EMBL" id="FOZK01000004">
    <property type="protein sequence ID" value="SFS10349.1"/>
    <property type="molecule type" value="Genomic_DNA"/>
</dbReference>